<organism evidence="4">
    <name type="scientific">[Clostridium] nexile</name>
    <dbReference type="NCBI Taxonomy" id="29361"/>
    <lineage>
        <taxon>Bacteria</taxon>
        <taxon>Bacillati</taxon>
        <taxon>Bacillota</taxon>
        <taxon>Clostridia</taxon>
        <taxon>Lachnospirales</taxon>
        <taxon>Lachnospiraceae</taxon>
        <taxon>Tyzzerella</taxon>
    </lineage>
</organism>
<dbReference type="Pfam" id="PF13240">
    <property type="entry name" value="Zn_Ribbon_1"/>
    <property type="match status" value="1"/>
</dbReference>
<evidence type="ECO:0000313" key="4">
    <source>
        <dbReference type="EMBL" id="VYS99288.1"/>
    </source>
</evidence>
<reference evidence="4" key="1">
    <citation type="submission" date="2019-11" db="EMBL/GenBank/DDBJ databases">
        <authorList>
            <person name="Feng L."/>
        </authorList>
    </citation>
    <scope>NUCLEOTIDE SEQUENCE</scope>
    <source>
        <strain evidence="4">CnexileLFYP112</strain>
    </source>
</reference>
<keyword evidence="2" id="KW-1133">Transmembrane helix</keyword>
<evidence type="ECO:0000259" key="3">
    <source>
        <dbReference type="Pfam" id="PF13240"/>
    </source>
</evidence>
<protein>
    <recommendedName>
        <fullName evidence="3">Zinc-ribbon domain-containing protein</fullName>
    </recommendedName>
</protein>
<sequence>MFCGKCGENVDDNTKFCPKCGNLISGNDRATQVKPEAQKYKDLVNGNNKNKTVGMIVVAIIGLVVISGAFWLFGGRSYKKTIKEYVNAQFNYSQDSIKKVVKLFPEGMWEQVVEQGINEGEFESEGEAIEFLEEQLKEANETLEEYYGEDFKYSYKITEEKDLSKKDIHEIEEDWEDMDVKLEKEIKEGKEITIKVEVKSADGENAVDNELDLQLVKVGRSWCLADFDF</sequence>
<gene>
    <name evidence="4" type="ORF">CNLFYP112_01580</name>
</gene>
<accession>A0A6N2T3D5</accession>
<proteinExistence type="predicted"/>
<evidence type="ECO:0000256" key="2">
    <source>
        <dbReference type="SAM" id="Phobius"/>
    </source>
</evidence>
<dbReference type="EMBL" id="CACRTG010000011">
    <property type="protein sequence ID" value="VYS99288.1"/>
    <property type="molecule type" value="Genomic_DNA"/>
</dbReference>
<dbReference type="InterPro" id="IPR026870">
    <property type="entry name" value="Zinc_ribbon_dom"/>
</dbReference>
<feature type="coiled-coil region" evidence="1">
    <location>
        <begin position="122"/>
        <end position="149"/>
    </location>
</feature>
<dbReference type="AlphaFoldDB" id="A0A6N2T3D5"/>
<keyword evidence="2" id="KW-0472">Membrane</keyword>
<evidence type="ECO:0000256" key="1">
    <source>
        <dbReference type="SAM" id="Coils"/>
    </source>
</evidence>
<keyword evidence="1" id="KW-0175">Coiled coil</keyword>
<feature type="transmembrane region" description="Helical" evidence="2">
    <location>
        <begin position="53"/>
        <end position="73"/>
    </location>
</feature>
<feature type="domain" description="Zinc-ribbon" evidence="3">
    <location>
        <begin position="2"/>
        <end position="22"/>
    </location>
</feature>
<keyword evidence="2" id="KW-0812">Transmembrane</keyword>
<name>A0A6N2T3D5_9FIRM</name>